<dbReference type="EMBL" id="CP034328">
    <property type="protein sequence ID" value="AZL59252.1"/>
    <property type="molecule type" value="Genomic_DNA"/>
</dbReference>
<feature type="signal peptide" evidence="1">
    <location>
        <begin position="1"/>
        <end position="24"/>
    </location>
</feature>
<accession>A0A3S8U6F4</accession>
<reference evidence="2 3" key="1">
    <citation type="submission" date="2018-12" db="EMBL/GenBank/DDBJ databases">
        <title>Complete genome sequencing of Tabrizicola sp. K13M18.</title>
        <authorList>
            <person name="Bae J.-W."/>
        </authorList>
    </citation>
    <scope>NUCLEOTIDE SEQUENCE [LARGE SCALE GENOMIC DNA]</scope>
    <source>
        <strain evidence="2 3">K13M18</strain>
    </source>
</reference>
<evidence type="ECO:0000313" key="2">
    <source>
        <dbReference type="EMBL" id="AZL59252.1"/>
    </source>
</evidence>
<keyword evidence="3" id="KW-1185">Reference proteome</keyword>
<evidence type="ECO:0008006" key="4">
    <source>
        <dbReference type="Google" id="ProtNLM"/>
    </source>
</evidence>
<organism evidence="2 3">
    <name type="scientific">Tabrizicola piscis</name>
    <dbReference type="NCBI Taxonomy" id="2494374"/>
    <lineage>
        <taxon>Bacteria</taxon>
        <taxon>Pseudomonadati</taxon>
        <taxon>Pseudomonadota</taxon>
        <taxon>Alphaproteobacteria</taxon>
        <taxon>Rhodobacterales</taxon>
        <taxon>Paracoccaceae</taxon>
        <taxon>Tabrizicola</taxon>
    </lineage>
</organism>
<keyword evidence="1" id="KW-0732">Signal</keyword>
<dbReference type="SUPFAM" id="SSF159270">
    <property type="entry name" value="YmcC-like"/>
    <property type="match status" value="1"/>
</dbReference>
<dbReference type="KEGG" id="taw:EI545_10595"/>
<dbReference type="OrthoDB" id="6237231at2"/>
<name>A0A3S8U6F4_9RHOB</name>
<dbReference type="Pfam" id="PF11102">
    <property type="entry name" value="YjbF"/>
    <property type="match status" value="1"/>
</dbReference>
<gene>
    <name evidence="2" type="ORF">EI545_10595</name>
</gene>
<dbReference type="AlphaFoldDB" id="A0A3S8U6F4"/>
<dbReference type="InterPro" id="IPR021308">
    <property type="entry name" value="GfcB"/>
</dbReference>
<feature type="chain" id="PRO_5019257541" description="YjbF family lipoprotein" evidence="1">
    <location>
        <begin position="25"/>
        <end position="232"/>
    </location>
</feature>
<protein>
    <recommendedName>
        <fullName evidence="4">YjbF family lipoprotein</fullName>
    </recommendedName>
</protein>
<dbReference type="Proteomes" id="UP000282002">
    <property type="component" value="Chromosome"/>
</dbReference>
<proteinExistence type="predicted"/>
<evidence type="ECO:0000313" key="3">
    <source>
        <dbReference type="Proteomes" id="UP000282002"/>
    </source>
</evidence>
<dbReference type="InterPro" id="IPR023373">
    <property type="entry name" value="YmcC_sf"/>
</dbReference>
<sequence length="232" mass="24473">MGQGLALTMKMRTAVAVLALAALAACGSSKYEGPPLLKVAGGLAKATVGQVTGRGAAGATKKAAPVTRADIEKYGIPILRAVIPVRSADALLTISDQKGNVITWATTDGSSFTLREGVLIQTRGLGPDLMSAQAPSAAALRTAGGTHQRIYFFLGEDDQTTRRTYDCTVTASGSEKIEIYSRAHNVSKFVETCSRPQGSITNTFWFEGTEIRKSRQLASGGLGFIDFERAVD</sequence>
<dbReference type="Gene3D" id="2.40.360.10">
    <property type="entry name" value="YmcC-like"/>
    <property type="match status" value="1"/>
</dbReference>
<evidence type="ECO:0000256" key="1">
    <source>
        <dbReference type="SAM" id="SignalP"/>
    </source>
</evidence>